<reference evidence="3" key="1">
    <citation type="journal article" date="2019" name="Int. J. Syst. Evol. Microbiol.">
        <title>The Global Catalogue of Microorganisms (GCM) 10K type strain sequencing project: providing services to taxonomists for standard genome sequencing and annotation.</title>
        <authorList>
            <consortium name="The Broad Institute Genomics Platform"/>
            <consortium name="The Broad Institute Genome Sequencing Center for Infectious Disease"/>
            <person name="Wu L."/>
            <person name="Ma J."/>
        </authorList>
    </citation>
    <scope>NUCLEOTIDE SEQUENCE [LARGE SCALE GENOMIC DNA]</scope>
    <source>
        <strain evidence="3">KCTC 42082</strain>
    </source>
</reference>
<evidence type="ECO:0000313" key="2">
    <source>
        <dbReference type="EMBL" id="GHC26355.1"/>
    </source>
</evidence>
<proteinExistence type="predicted"/>
<evidence type="ECO:0000256" key="1">
    <source>
        <dbReference type="SAM" id="MobiDB-lite"/>
    </source>
</evidence>
<dbReference type="EMBL" id="BMZM01000002">
    <property type="protein sequence ID" value="GHC26355.1"/>
    <property type="molecule type" value="Genomic_DNA"/>
</dbReference>
<organism evidence="2 3">
    <name type="scientific">Kushneria pakistanensis</name>
    <dbReference type="NCBI Taxonomy" id="1508770"/>
    <lineage>
        <taxon>Bacteria</taxon>
        <taxon>Pseudomonadati</taxon>
        <taxon>Pseudomonadota</taxon>
        <taxon>Gammaproteobacteria</taxon>
        <taxon>Oceanospirillales</taxon>
        <taxon>Halomonadaceae</taxon>
        <taxon>Kushneria</taxon>
    </lineage>
</organism>
<comment type="caution">
    <text evidence="2">The sequence shown here is derived from an EMBL/GenBank/DDBJ whole genome shotgun (WGS) entry which is preliminary data.</text>
</comment>
<accession>A0ABQ3FIY4</accession>
<evidence type="ECO:0000313" key="3">
    <source>
        <dbReference type="Proteomes" id="UP000604243"/>
    </source>
</evidence>
<feature type="region of interest" description="Disordered" evidence="1">
    <location>
        <begin position="1"/>
        <end position="26"/>
    </location>
</feature>
<dbReference type="RefSeq" id="WP_189517518.1">
    <property type="nucleotide sequence ID" value="NZ_BMZM01000002.1"/>
</dbReference>
<protein>
    <submittedName>
        <fullName evidence="2">Uncharacterized protein</fullName>
    </submittedName>
</protein>
<gene>
    <name evidence="2" type="ORF">GCM10010082_19400</name>
</gene>
<name>A0ABQ3FIY4_9GAMM</name>
<keyword evidence="3" id="KW-1185">Reference proteome</keyword>
<sequence>MQGDQASGLRQWSQRGAASNAPSSTELVVMVPPREEGDAEVLSLQLAQRLALPEGAQRWQPRTLVLSEPLPDVVSASPWWVLHLPEVQARSASLLASALRTLHHAGMPQTVLLAAPDHLAVSGLIRAAHAHLGVALLQEVTAWQQAVMARLSSG</sequence>
<dbReference type="Proteomes" id="UP000604243">
    <property type="component" value="Unassembled WGS sequence"/>
</dbReference>